<gene>
    <name evidence="18" type="primary">MARF1</name>
</gene>
<comment type="function">
    <text evidence="11">Essential regulator of oogenesis required for female meiotic progression to repress transposable elements and preventing their mobilization, which is essential for the germline integrity. Probably acts via some RNA metabolic process, equivalent to the piRNA system in males, which mediates the repression of transposable elements during meiosis by forming complexes composed of RNAs and governs the methylation and subsequent repression of transposons. Also required to protect from DNA double-strand breaks.</text>
</comment>
<dbReference type="GO" id="GO:0005794">
    <property type="term" value="C:Golgi apparatus"/>
    <property type="evidence" value="ECO:0007669"/>
    <property type="project" value="Ensembl"/>
</dbReference>
<dbReference type="CDD" id="cd12256">
    <property type="entry name" value="RRM2_LKAP"/>
    <property type="match status" value="1"/>
</dbReference>
<evidence type="ECO:0000259" key="17">
    <source>
        <dbReference type="PROSITE" id="PS51644"/>
    </source>
</evidence>
<dbReference type="GO" id="GO:0007143">
    <property type="term" value="P:female meiotic nuclear division"/>
    <property type="evidence" value="ECO:0007669"/>
    <property type="project" value="Ensembl"/>
</dbReference>
<evidence type="ECO:0000256" key="1">
    <source>
        <dbReference type="ARBA" id="ARBA00004275"/>
    </source>
</evidence>
<dbReference type="CDD" id="cd09984">
    <property type="entry name" value="LOTUS_8_Limkain_b1"/>
    <property type="match status" value="1"/>
</dbReference>
<dbReference type="GO" id="GO:0004540">
    <property type="term" value="F:RNA nuclease activity"/>
    <property type="evidence" value="ECO:0007669"/>
    <property type="project" value="InterPro"/>
</dbReference>
<dbReference type="InterPro" id="IPR024768">
    <property type="entry name" value="Marf1"/>
</dbReference>
<dbReference type="PROSITE" id="PS51644">
    <property type="entry name" value="HTH_OST"/>
    <property type="match status" value="6"/>
</dbReference>
<accession>A0A2I3GSA4</accession>
<dbReference type="PROSITE" id="PS50102">
    <property type="entry name" value="RRM"/>
    <property type="match status" value="1"/>
</dbReference>
<dbReference type="PANTHER" id="PTHR14379:SF3">
    <property type="entry name" value="MEIOSIS REGULATOR AND MRNA STABILITY FACTOR 1"/>
    <property type="match status" value="1"/>
</dbReference>
<keyword evidence="9" id="KW-0469">Meiosis</keyword>
<reference evidence="18" key="3">
    <citation type="submission" date="2025-09" db="UniProtKB">
        <authorList>
            <consortium name="Ensembl"/>
        </authorList>
    </citation>
    <scope>IDENTIFICATION</scope>
</reference>
<keyword evidence="7" id="KW-0896">Oogenesis</keyword>
<evidence type="ECO:0000256" key="10">
    <source>
        <dbReference type="ARBA" id="ARBA00030116"/>
    </source>
</evidence>
<dbReference type="EMBL" id="ADFV01130654">
    <property type="status" value="NOT_ANNOTATED_CDS"/>
    <property type="molecule type" value="Genomic_DNA"/>
</dbReference>
<dbReference type="Pfam" id="PF01936">
    <property type="entry name" value="NYN"/>
    <property type="match status" value="1"/>
</dbReference>
<evidence type="ECO:0000256" key="3">
    <source>
        <dbReference type="ARBA" id="ARBA00022553"/>
    </source>
</evidence>
<dbReference type="GO" id="GO:0005777">
    <property type="term" value="C:peroxisome"/>
    <property type="evidence" value="ECO:0007669"/>
    <property type="project" value="UniProtKB-SubCell"/>
</dbReference>
<evidence type="ECO:0000256" key="7">
    <source>
        <dbReference type="ARBA" id="ARBA00022943"/>
    </source>
</evidence>
<dbReference type="Gene3D" id="3.30.70.330">
    <property type="match status" value="2"/>
</dbReference>
<dbReference type="SMART" id="SM00360">
    <property type="entry name" value="RRM"/>
    <property type="match status" value="2"/>
</dbReference>
<keyword evidence="4" id="KW-0677">Repeat</keyword>
<dbReference type="Ensembl" id="ENSNLET00000058552.1">
    <property type="protein sequence ID" value="ENSNLEP00000034120.1"/>
    <property type="gene ID" value="ENSNLEG00000000087.3"/>
</dbReference>
<dbReference type="GO" id="GO:0006302">
    <property type="term" value="P:double-strand break repair"/>
    <property type="evidence" value="ECO:0007669"/>
    <property type="project" value="Ensembl"/>
</dbReference>
<dbReference type="InterPro" id="IPR045602">
    <property type="entry name" value="MARF1_LOTUS"/>
</dbReference>
<dbReference type="CDD" id="cd09978">
    <property type="entry name" value="LOTUS_2_Limkain_b1"/>
    <property type="match status" value="1"/>
</dbReference>
<keyword evidence="5" id="KW-0221">Differentiation</keyword>
<dbReference type="FunFam" id="3.30.420.610:FF:000010">
    <property type="entry name" value="Meiosis regulator and mRNA stability factor 1"/>
    <property type="match status" value="1"/>
</dbReference>
<dbReference type="CDD" id="cd09983">
    <property type="entry name" value="LOTUS_7_Limkain_b1"/>
    <property type="match status" value="1"/>
</dbReference>
<keyword evidence="8" id="KW-0576">Peroxisome</keyword>
<dbReference type="Gene3D" id="3.30.420.610">
    <property type="entry name" value="LOTUS domain-like"/>
    <property type="match status" value="5"/>
</dbReference>
<dbReference type="InterPro" id="IPR000504">
    <property type="entry name" value="RRM_dom"/>
</dbReference>
<dbReference type="EMBL" id="ADFV01130653">
    <property type="status" value="NOT_ANNOTATED_CDS"/>
    <property type="molecule type" value="Genomic_DNA"/>
</dbReference>
<protein>
    <recommendedName>
        <fullName evidence="2">Meiosis regulator and mRNA stability factor 1</fullName>
    </recommendedName>
    <alternativeName>
        <fullName evidence="10">Limkain-b1</fullName>
    </alternativeName>
    <alternativeName>
        <fullName evidence="13">Meiosis arrest female protein 1</fullName>
    </alternativeName>
</protein>
<dbReference type="GO" id="GO:0010468">
    <property type="term" value="P:regulation of gene expression"/>
    <property type="evidence" value="ECO:0007669"/>
    <property type="project" value="Ensembl"/>
</dbReference>
<dbReference type="GeneTree" id="ENSGT00390000002393"/>
<name>A0A2I3GSA4_NOMLE</name>
<dbReference type="STRING" id="61853.ENSNLEP00000034120"/>
<dbReference type="CDD" id="cd10910">
    <property type="entry name" value="PIN_limkain_b1_N_like"/>
    <property type="match status" value="1"/>
</dbReference>
<feature type="compositionally biased region" description="Polar residues" evidence="15">
    <location>
        <begin position="621"/>
        <end position="646"/>
    </location>
</feature>
<evidence type="ECO:0000256" key="11">
    <source>
        <dbReference type="ARBA" id="ARBA00060283"/>
    </source>
</evidence>
<comment type="subunit">
    <text evidence="12">Interacts with LIMK2.</text>
</comment>
<dbReference type="InterPro" id="IPR035979">
    <property type="entry name" value="RBD_domain_sf"/>
</dbReference>
<dbReference type="Gene3D" id="3.40.50.1010">
    <property type="entry name" value="5'-nuclease"/>
    <property type="match status" value="1"/>
</dbReference>
<feature type="domain" description="HTH OST-type" evidence="17">
    <location>
        <begin position="1248"/>
        <end position="1323"/>
    </location>
</feature>
<feature type="region of interest" description="Disordered" evidence="15">
    <location>
        <begin position="1686"/>
        <end position="1715"/>
    </location>
</feature>
<evidence type="ECO:0000256" key="6">
    <source>
        <dbReference type="ARBA" id="ARBA00022884"/>
    </source>
</evidence>
<evidence type="ECO:0000256" key="14">
    <source>
        <dbReference type="PROSITE-ProRule" id="PRU00176"/>
    </source>
</evidence>
<dbReference type="InterPro" id="IPR041966">
    <property type="entry name" value="LOTUS-like"/>
</dbReference>
<feature type="domain" description="HTH OST-type" evidence="17">
    <location>
        <begin position="1004"/>
        <end position="1080"/>
    </location>
</feature>
<evidence type="ECO:0000256" key="12">
    <source>
        <dbReference type="ARBA" id="ARBA00063860"/>
    </source>
</evidence>
<dbReference type="Pfam" id="PF12872">
    <property type="entry name" value="OST-HTH"/>
    <property type="match status" value="5"/>
</dbReference>
<feature type="domain" description="HTH OST-type" evidence="17">
    <location>
        <begin position="1100"/>
        <end position="1174"/>
    </location>
</feature>
<evidence type="ECO:0000313" key="18">
    <source>
        <dbReference type="Ensembl" id="ENSNLEP00000034120.1"/>
    </source>
</evidence>
<dbReference type="Pfam" id="PF19687">
    <property type="entry name" value="MARF1_LOTUS"/>
    <property type="match status" value="1"/>
</dbReference>
<feature type="domain" description="HTH OST-type" evidence="17">
    <location>
        <begin position="1324"/>
        <end position="1399"/>
    </location>
</feature>
<dbReference type="Proteomes" id="UP000001073">
    <property type="component" value="Chromosome 18"/>
</dbReference>
<dbReference type="CDD" id="cd09982">
    <property type="entry name" value="LOTUS_6_Limkain_b1"/>
    <property type="match status" value="1"/>
</dbReference>
<dbReference type="InterPro" id="IPR012677">
    <property type="entry name" value="Nucleotide-bd_a/b_plait_sf"/>
</dbReference>
<dbReference type="CDD" id="cd09977">
    <property type="entry name" value="LOTUS_1_Limkain_b1"/>
    <property type="match status" value="1"/>
</dbReference>
<evidence type="ECO:0000259" key="16">
    <source>
        <dbReference type="PROSITE" id="PS50102"/>
    </source>
</evidence>
<dbReference type="InParanoid" id="A0A2I3GSA4"/>
<feature type="region of interest" description="Disordered" evidence="15">
    <location>
        <begin position="619"/>
        <end position="646"/>
    </location>
</feature>
<dbReference type="SUPFAM" id="SSF54928">
    <property type="entry name" value="RNA-binding domain, RBD"/>
    <property type="match status" value="2"/>
</dbReference>
<keyword evidence="6 14" id="KW-0694">RNA-binding</keyword>
<evidence type="ECO:0000256" key="8">
    <source>
        <dbReference type="ARBA" id="ARBA00023140"/>
    </source>
</evidence>
<dbReference type="GO" id="GO:0048477">
    <property type="term" value="P:oogenesis"/>
    <property type="evidence" value="ECO:0007669"/>
    <property type="project" value="UniProtKB-KW"/>
</dbReference>
<evidence type="ECO:0000256" key="13">
    <source>
        <dbReference type="ARBA" id="ARBA00078175"/>
    </source>
</evidence>
<dbReference type="FunFam" id="3.30.70.330:FF:000171">
    <property type="entry name" value="Meiosis regulator and mRNA stability factor 1"/>
    <property type="match status" value="1"/>
</dbReference>
<dbReference type="Pfam" id="PF00076">
    <property type="entry name" value="RRM_1"/>
    <property type="match status" value="1"/>
</dbReference>
<organism evidence="18 19">
    <name type="scientific">Nomascus leucogenys</name>
    <name type="common">Northern white-cheeked gibbon</name>
    <name type="synonym">Hylobates leucogenys</name>
    <dbReference type="NCBI Taxonomy" id="61853"/>
    <lineage>
        <taxon>Eukaryota</taxon>
        <taxon>Metazoa</taxon>
        <taxon>Chordata</taxon>
        <taxon>Craniata</taxon>
        <taxon>Vertebrata</taxon>
        <taxon>Euteleostomi</taxon>
        <taxon>Mammalia</taxon>
        <taxon>Eutheria</taxon>
        <taxon>Euarchontoglires</taxon>
        <taxon>Primates</taxon>
        <taxon>Haplorrhini</taxon>
        <taxon>Catarrhini</taxon>
        <taxon>Hylobatidae</taxon>
        <taxon>Nomascus</taxon>
    </lineage>
</organism>
<evidence type="ECO:0000313" key="19">
    <source>
        <dbReference type="Proteomes" id="UP000001073"/>
    </source>
</evidence>
<dbReference type="OMA" id="TMFQVSY"/>
<sequence length="1731" mass="191671">MMEGKGTENSCSRTRGWLQQDNDAKPWLWKFSNCFSRPEQTLPHSPQTKEYMENKKVAVELKDVPSPLHAGSKLFPAVPLPDIRSLQQPKIQLSSVPKVSCCAHCPNEPSTSPMRFGGGGDSSGGTSSLIHPGALLDSQSTRTITCQVGSGFAFQSASSLQNASARNNLAGIASDFPSMCLESNLSSCKHLPCCGKLHFQSCHGNVHKLHQFPSLQGCTSAGYFPCSDFTSGAPGHLEEHISQSELTPHLCTNSLHLNVVPPVCLKGSLYCEDCLNKPARNSIIDAAKVWPNIPPPNTQPAPLAVSLCNGCGTKGTGKETTLLLATSLGKAASKFGSPEVAVAGQVLENLPPIGVFWDIENCSVPSGRSATAVVQRIREKFFKGHREAEFICVCDISKENKEVIQELNNCQVTVAHINATAKNAADDKLRQSLRRFANTHTAPATVVLVSTDVNFALELSDLRHRHGFHIILVHKNQASEALLHHANELIRFEEFISDLPPRLPLKMPQCHTLLYVYNLPANKDGKSVSNRLRRLSDNCGGKVLSITGCSAILRFINQDSAERAQKRMENEDVFGNRIIVSFTPKNRELCETKSSNAIADKVKSPKKLKNPKLCLIKDASEQSSSAKATPGKGSQANSGSATKNTNVKSLQELCRMESKTGHRNSEHQQGHLRLVVPTHGNSSAAVLTPKNSGVAEPVYKTSQKKENLSARSVTSSPVEKKDKEETVFQVSYPSAFSKLVASRQVSPLLASQSWSSSRNMSPNLLNRASPLAFNIANSSTEGDCPDPFANGADVQVSNIDYRLSRKELQQLLQEAFARHGKVKSVELSPHTDYQLKAVVQMENLQDAIGAVNSLHRYKIGSKKILVSLATGAASKSLSLLSAETMSVLQDAPACCLPLFKFTDIYEKKFGHKLNVSDLYKLTDTVAIREQGNGRLVCLLPSSQARQSPLGSSQSHDGSSTNCSPIIFEELEYHEPVCRQHCSNKDFSEHEFDPDSYKIPFVILSLKTFAPQVHSLLQTHEGTVPLLSFPDCYTAEFGDLEVVQENQGGVPLEHFITCVPGVNIATAQNGIKVVKWIHNKPPPPNTDPWLLRSKSPVGNPQLIQFSREVIDLLKSQPSCVIPISHFIPSYHHHFAKQCRVSDYGYSKLIELLEAVPHVLQILGMGSKRLLTLTHRAQVKRFTQDLLKLLKSQASKQVIVREFSQAYHWCFSKDWDVTEYGVCELIDIKKTVILCFLVFLKERTQDEIERTKQFSKDVVDLLRHQPHFRMPFNKFIPSYHHHFGRQCKLAYYGFTKLLELFEAIPDTLQVLECGEEKILTLTEVERFKALAAQFVKLLRSQKDNCLMMTDLLTEYAKTFGYTFRLQDYDVSSISALTQKLCHVVKVADVESGRQIQLINRKSLRSLTAQLLVLLMSWEGTTHLSVEELKRHYESTHNTPLNPCEYGFMTLTELLKSLPYLVEVFANDKMEECVKLTSLYLFAKNVRSLLHTYHYQQIFLHEFSMAYTKYVGETLQPKTYGHSSVEELLGAIPQVVWIKGHGHKRIVVLKNDMKSRLSSLGLSPANHENQPSEGERILEVPEPHTASELKLGADGSGPSHTEQELLRLTDDSPVDLLCAPVPSCLPSPQLRPDPVILQSADLIQFEEHPQEPSEIMILNQEEKMEIPIPGKSKTLTSDSSSSCISAAVAVPPCPSSETPESLLSKDPAESPAKKQPKNRVKLAANFSLAPITKL</sequence>
<dbReference type="CDD" id="cd09981">
    <property type="entry name" value="LOTUS_5_Limkain_b1"/>
    <property type="match status" value="1"/>
</dbReference>
<dbReference type="FunFam" id="3.30.420.610:FF:000001">
    <property type="entry name" value="Meiosis regulator and mRNA stability factor 1"/>
    <property type="match status" value="2"/>
</dbReference>
<dbReference type="FunCoup" id="A0A2I3GSA4">
    <property type="interactions" value="3816"/>
</dbReference>
<reference evidence="18" key="2">
    <citation type="submission" date="2025-08" db="UniProtKB">
        <authorList>
            <consortium name="Ensembl"/>
        </authorList>
    </citation>
    <scope>IDENTIFICATION</scope>
</reference>
<dbReference type="EMBL" id="ADFV01130652">
    <property type="status" value="NOT_ANNOTATED_CDS"/>
    <property type="molecule type" value="Genomic_DNA"/>
</dbReference>
<feature type="domain" description="HTH OST-type" evidence="17">
    <location>
        <begin position="1475"/>
        <end position="1549"/>
    </location>
</feature>
<dbReference type="GO" id="GO:0003723">
    <property type="term" value="F:RNA binding"/>
    <property type="evidence" value="ECO:0007669"/>
    <property type="project" value="UniProtKB-UniRule"/>
</dbReference>
<dbReference type="InterPro" id="IPR034191">
    <property type="entry name" value="MARF1_RRM2"/>
</dbReference>
<dbReference type="EMBL" id="ADFV01130655">
    <property type="status" value="NOT_ANNOTATED_CDS"/>
    <property type="molecule type" value="Genomic_DNA"/>
</dbReference>
<evidence type="ECO:0000256" key="15">
    <source>
        <dbReference type="SAM" id="MobiDB-lite"/>
    </source>
</evidence>
<feature type="domain" description="RRM" evidence="16">
    <location>
        <begin position="792"/>
        <end position="871"/>
    </location>
</feature>
<dbReference type="CDD" id="cd12255">
    <property type="entry name" value="RRM1_LKAP"/>
    <property type="match status" value="1"/>
</dbReference>
<dbReference type="InterPro" id="IPR021139">
    <property type="entry name" value="NYN"/>
</dbReference>
<dbReference type="FunFam" id="3.30.420.610:FF:000004">
    <property type="entry name" value="Meiosis regulator and mRNA stability factor 1"/>
    <property type="match status" value="1"/>
</dbReference>
<dbReference type="PANTHER" id="PTHR14379">
    <property type="entry name" value="LIMKAIN B LKAP"/>
    <property type="match status" value="1"/>
</dbReference>
<reference evidence="18 19" key="1">
    <citation type="submission" date="2012-10" db="EMBL/GenBank/DDBJ databases">
        <authorList>
            <consortium name="Gibbon Genome Sequencing Consortium"/>
        </authorList>
    </citation>
    <scope>NUCLEOTIDE SEQUENCE [LARGE SCALE GENOMIC DNA]</scope>
</reference>
<feature type="domain" description="HTH OST-type" evidence="17">
    <location>
        <begin position="1400"/>
        <end position="1474"/>
    </location>
</feature>
<dbReference type="Pfam" id="PF11608">
    <property type="entry name" value="RRM_MARF1"/>
    <property type="match status" value="1"/>
</dbReference>
<keyword evidence="19" id="KW-1185">Reference proteome</keyword>
<dbReference type="InterPro" id="IPR025605">
    <property type="entry name" value="OST-HTH/LOTUS_dom"/>
</dbReference>
<keyword evidence="3" id="KW-0597">Phosphoprotein</keyword>
<evidence type="ECO:0000256" key="4">
    <source>
        <dbReference type="ARBA" id="ARBA00022737"/>
    </source>
</evidence>
<evidence type="ECO:0000256" key="5">
    <source>
        <dbReference type="ARBA" id="ARBA00022782"/>
    </source>
</evidence>
<evidence type="ECO:0000256" key="9">
    <source>
        <dbReference type="ARBA" id="ARBA00023254"/>
    </source>
</evidence>
<evidence type="ECO:0000256" key="2">
    <source>
        <dbReference type="ARBA" id="ARBA00022152"/>
    </source>
</evidence>
<dbReference type="CDD" id="cd09979">
    <property type="entry name" value="LOTUS_3_Limkain_b1"/>
    <property type="match status" value="1"/>
</dbReference>
<dbReference type="FunFam" id="3.40.50.1010:FF:000008">
    <property type="entry name" value="Meiosis regulator and mRNA stability factor 1"/>
    <property type="match status" value="1"/>
</dbReference>
<comment type="subcellular location">
    <subcellularLocation>
        <location evidence="1">Peroxisome</location>
    </subcellularLocation>
</comment>
<proteinExistence type="predicted"/>
<dbReference type="InterPro" id="IPR034189">
    <property type="entry name" value="MARF1_RRM1"/>
</dbReference>
<dbReference type="GO" id="GO:1905762">
    <property type="term" value="F:CCR4-NOT complex binding"/>
    <property type="evidence" value="ECO:0007669"/>
    <property type="project" value="TreeGrafter"/>
</dbReference>